<dbReference type="AlphaFoldDB" id="A0A847RA37"/>
<keyword evidence="9 12" id="KW-0450">Lipoyl</keyword>
<protein>
    <recommendedName>
        <fullName evidence="6 12">Dihydrolipoyllysine-residue succinyltransferase component of 2-oxoglutarate dehydrogenase complex</fullName>
        <ecNumber evidence="5 12">2.3.1.61</ecNumber>
    </recommendedName>
    <alternativeName>
        <fullName evidence="12">2-oxoglutarate dehydrogenase complex component E2</fullName>
    </alternativeName>
</protein>
<evidence type="ECO:0000256" key="9">
    <source>
        <dbReference type="ARBA" id="ARBA00022823"/>
    </source>
</evidence>
<feature type="domain" description="Lipoyl-binding" evidence="14">
    <location>
        <begin position="2"/>
        <end position="76"/>
    </location>
</feature>
<dbReference type="Gene3D" id="3.30.559.10">
    <property type="entry name" value="Chloramphenicol acetyltransferase-like domain"/>
    <property type="match status" value="1"/>
</dbReference>
<keyword evidence="10 12" id="KW-0012">Acyltransferase</keyword>
<name>A0A847RA37_9BACT</name>
<dbReference type="Proteomes" id="UP000570474">
    <property type="component" value="Unassembled WGS sequence"/>
</dbReference>
<feature type="domain" description="Lipoyl-binding" evidence="14">
    <location>
        <begin position="115"/>
        <end position="189"/>
    </location>
</feature>
<feature type="region of interest" description="Disordered" evidence="13">
    <location>
        <begin position="199"/>
        <end position="222"/>
    </location>
</feature>
<dbReference type="GO" id="GO:0004149">
    <property type="term" value="F:dihydrolipoyllysine-residue succinyltransferase activity"/>
    <property type="evidence" value="ECO:0007669"/>
    <property type="project" value="UniProtKB-UniRule"/>
</dbReference>
<evidence type="ECO:0000313" key="16">
    <source>
        <dbReference type="EMBL" id="NLR63949.1"/>
    </source>
</evidence>
<dbReference type="InterPro" id="IPR004167">
    <property type="entry name" value="PSBD"/>
</dbReference>
<evidence type="ECO:0000256" key="3">
    <source>
        <dbReference type="ARBA" id="ARBA00005145"/>
    </source>
</evidence>
<dbReference type="Pfam" id="PF00198">
    <property type="entry name" value="2-oxoacid_dh"/>
    <property type="match status" value="1"/>
</dbReference>
<dbReference type="PROSITE" id="PS00189">
    <property type="entry name" value="LIPOYL"/>
    <property type="match status" value="2"/>
</dbReference>
<dbReference type="InterPro" id="IPR023213">
    <property type="entry name" value="CAT-like_dom_sf"/>
</dbReference>
<evidence type="ECO:0000256" key="5">
    <source>
        <dbReference type="ARBA" id="ARBA00012945"/>
    </source>
</evidence>
<comment type="pathway">
    <text evidence="3 12">Amino-acid degradation; L-lysine degradation via saccharopine pathway; glutaryl-CoA from L-lysine: step 6/6.</text>
</comment>
<organism evidence="16 17">
    <name type="scientific">Chitinophaga varians</name>
    <dbReference type="NCBI Taxonomy" id="2202339"/>
    <lineage>
        <taxon>Bacteria</taxon>
        <taxon>Pseudomonadati</taxon>
        <taxon>Bacteroidota</taxon>
        <taxon>Chitinophagia</taxon>
        <taxon>Chitinophagales</taxon>
        <taxon>Chitinophagaceae</taxon>
        <taxon>Chitinophaga</taxon>
    </lineage>
</organism>
<dbReference type="PROSITE" id="PS50968">
    <property type="entry name" value="BIOTINYL_LIPOYL"/>
    <property type="match status" value="2"/>
</dbReference>
<dbReference type="Gene3D" id="2.40.50.100">
    <property type="match status" value="2"/>
</dbReference>
<dbReference type="GO" id="GO:0045252">
    <property type="term" value="C:oxoglutarate dehydrogenase complex"/>
    <property type="evidence" value="ECO:0007669"/>
    <property type="project" value="UniProtKB-UniRule"/>
</dbReference>
<accession>A0A847RA37</accession>
<sequence>MVIEIKVPTVGESISEVTIAKWLKKDGDYVQQDEVLCEMESEKATFELNAEKAGILKIAAQEGATLKIGDVACTIDTAAAAPAQDAAPAPAAPVAAAAPAAAAEAPAAPAVNKGVIEMKVPTVGESISEVTLVKWTKKEGDYVERDEVLCELESEKATFELNAEEAGVLSLVAKEGDTLKIGDVACKIDTSAARPAGKAAPAAAPAAQPAKAAAPQAQQAPVTSIPNDIRTTPVAAAVIADKHVDPATIKGSGAHGKIMKDDVYAALQNPGVAIGQEMFSRNERREKMSNLRKTVSRRLVEAKNTTAMLTTFNEVDMTNIMALRAKYKDIFKKQHEVNLGFMSFFTKACCFALQEFPSVNAYIDGEELVYHDYCDVSIAVSAPKGLVVPVIRNAESLDMAGIEKAVLELATKARENKLTIPEMTGGTFTITNGGVFGSLMSTPIINIPQSAILGMHKIQDRPMAVNGQVVIRPMMYIALSYDHRIIDGRESVSFLVRVKEMLENPEQLLFGKDPLKALLKL</sequence>
<evidence type="ECO:0000256" key="12">
    <source>
        <dbReference type="RuleBase" id="RU361138"/>
    </source>
</evidence>
<dbReference type="SUPFAM" id="SSF52777">
    <property type="entry name" value="CoA-dependent acyltransferases"/>
    <property type="match status" value="1"/>
</dbReference>
<dbReference type="SUPFAM" id="SSF47005">
    <property type="entry name" value="Peripheral subunit-binding domain of 2-oxo acid dehydrogenase complex"/>
    <property type="match status" value="1"/>
</dbReference>
<evidence type="ECO:0000256" key="4">
    <source>
        <dbReference type="ARBA" id="ARBA00007317"/>
    </source>
</evidence>
<keyword evidence="7 12" id="KW-0816">Tricarboxylic acid cycle</keyword>
<dbReference type="EMBL" id="JABAIA010000001">
    <property type="protein sequence ID" value="NLR63949.1"/>
    <property type="molecule type" value="Genomic_DNA"/>
</dbReference>
<evidence type="ECO:0000256" key="13">
    <source>
        <dbReference type="SAM" id="MobiDB-lite"/>
    </source>
</evidence>
<dbReference type="InterPro" id="IPR050537">
    <property type="entry name" value="2-oxoacid_dehydrogenase"/>
</dbReference>
<dbReference type="EC" id="2.3.1.61" evidence="5 12"/>
<keyword evidence="17" id="KW-1185">Reference proteome</keyword>
<dbReference type="PANTHER" id="PTHR43416">
    <property type="entry name" value="DIHYDROLIPOYLLYSINE-RESIDUE SUCCINYLTRANSFERASE COMPONENT OF 2-OXOGLUTARATE DEHYDROGENASE COMPLEX, MITOCHONDRIAL-RELATED"/>
    <property type="match status" value="1"/>
</dbReference>
<dbReference type="Pfam" id="PF02817">
    <property type="entry name" value="E3_binding"/>
    <property type="match status" value="1"/>
</dbReference>
<dbReference type="InterPro" id="IPR000089">
    <property type="entry name" value="Biotin_lipoyl"/>
</dbReference>
<dbReference type="InterPro" id="IPR001078">
    <property type="entry name" value="2-oxoacid_DH_actylTfrase"/>
</dbReference>
<proteinExistence type="inferred from homology"/>
<comment type="function">
    <text evidence="2 12">E2 component of the 2-oxoglutarate dehydrogenase (OGDH) complex which catalyzes the second step in the conversion of 2-oxoglutarate to succinyl-CoA and CO(2).</text>
</comment>
<dbReference type="RefSeq" id="WP_168869924.1">
    <property type="nucleotide sequence ID" value="NZ_JABAIA010000001.1"/>
</dbReference>
<evidence type="ECO:0000256" key="2">
    <source>
        <dbReference type="ARBA" id="ARBA00004052"/>
    </source>
</evidence>
<dbReference type="PANTHER" id="PTHR43416:SF5">
    <property type="entry name" value="DIHYDROLIPOYLLYSINE-RESIDUE SUCCINYLTRANSFERASE COMPONENT OF 2-OXOGLUTARATE DEHYDROGENASE COMPLEX, MITOCHONDRIAL"/>
    <property type="match status" value="1"/>
</dbReference>
<comment type="cofactor">
    <cofactor evidence="1">
        <name>(R)-lipoate</name>
        <dbReference type="ChEBI" id="CHEBI:83088"/>
    </cofactor>
</comment>
<evidence type="ECO:0000256" key="10">
    <source>
        <dbReference type="ARBA" id="ARBA00023315"/>
    </source>
</evidence>
<dbReference type="NCBIfam" id="NF004309">
    <property type="entry name" value="PRK05704.1"/>
    <property type="match status" value="1"/>
</dbReference>
<dbReference type="InterPro" id="IPR006255">
    <property type="entry name" value="SucB"/>
</dbReference>
<evidence type="ECO:0000256" key="6">
    <source>
        <dbReference type="ARBA" id="ARBA00019511"/>
    </source>
</evidence>
<keyword evidence="8 12" id="KW-0808">Transferase</keyword>
<dbReference type="Gene3D" id="4.10.320.10">
    <property type="entry name" value="E3-binding domain"/>
    <property type="match status" value="1"/>
</dbReference>
<feature type="compositionally biased region" description="Low complexity" evidence="13">
    <location>
        <begin position="199"/>
        <end position="221"/>
    </location>
</feature>
<dbReference type="UniPathway" id="UPA00868">
    <property type="reaction ID" value="UER00840"/>
</dbReference>
<dbReference type="InterPro" id="IPR003016">
    <property type="entry name" value="2-oxoA_DH_lipoyl-BS"/>
</dbReference>
<comment type="similarity">
    <text evidence="4 12">Belongs to the 2-oxoacid dehydrogenase family.</text>
</comment>
<dbReference type="Pfam" id="PF00364">
    <property type="entry name" value="Biotin_lipoyl"/>
    <property type="match status" value="2"/>
</dbReference>
<dbReference type="GO" id="GO:0033512">
    <property type="term" value="P:L-lysine catabolic process to acetyl-CoA via saccharopine"/>
    <property type="evidence" value="ECO:0007669"/>
    <property type="project" value="UniProtKB-UniRule"/>
</dbReference>
<evidence type="ECO:0000256" key="8">
    <source>
        <dbReference type="ARBA" id="ARBA00022679"/>
    </source>
</evidence>
<comment type="catalytic activity">
    <reaction evidence="11 12">
        <text>N(6)-[(R)-dihydrolipoyl]-L-lysyl-[protein] + succinyl-CoA = N(6)-[(R)-S(8)-succinyldihydrolipoyl]-L-lysyl-[protein] + CoA</text>
        <dbReference type="Rhea" id="RHEA:15213"/>
        <dbReference type="Rhea" id="RHEA-COMP:10475"/>
        <dbReference type="Rhea" id="RHEA-COMP:20092"/>
        <dbReference type="ChEBI" id="CHEBI:57287"/>
        <dbReference type="ChEBI" id="CHEBI:57292"/>
        <dbReference type="ChEBI" id="CHEBI:83100"/>
        <dbReference type="ChEBI" id="CHEBI:83120"/>
        <dbReference type="EC" id="2.3.1.61"/>
    </reaction>
</comment>
<evidence type="ECO:0000313" key="17">
    <source>
        <dbReference type="Proteomes" id="UP000570474"/>
    </source>
</evidence>
<evidence type="ECO:0000256" key="1">
    <source>
        <dbReference type="ARBA" id="ARBA00001938"/>
    </source>
</evidence>
<feature type="domain" description="Peripheral subunit-binding (PSBD)" evidence="15">
    <location>
        <begin position="230"/>
        <end position="267"/>
    </location>
</feature>
<dbReference type="PROSITE" id="PS51826">
    <property type="entry name" value="PSBD"/>
    <property type="match status" value="1"/>
</dbReference>
<evidence type="ECO:0000256" key="7">
    <source>
        <dbReference type="ARBA" id="ARBA00022532"/>
    </source>
</evidence>
<dbReference type="InterPro" id="IPR011053">
    <property type="entry name" value="Single_hybrid_motif"/>
</dbReference>
<dbReference type="GO" id="GO:0006099">
    <property type="term" value="P:tricarboxylic acid cycle"/>
    <property type="evidence" value="ECO:0007669"/>
    <property type="project" value="UniProtKB-UniRule"/>
</dbReference>
<reference evidence="16 17" key="1">
    <citation type="submission" date="2020-04" db="EMBL/GenBank/DDBJ databases">
        <authorList>
            <person name="Yin C."/>
        </authorList>
    </citation>
    <scope>NUCLEOTIDE SEQUENCE [LARGE SCALE GENOMIC DNA]</scope>
    <source>
        <strain evidence="16 17">Ae27</strain>
    </source>
</reference>
<evidence type="ECO:0000256" key="11">
    <source>
        <dbReference type="ARBA" id="ARBA00052761"/>
    </source>
</evidence>
<evidence type="ECO:0000259" key="14">
    <source>
        <dbReference type="PROSITE" id="PS50968"/>
    </source>
</evidence>
<dbReference type="NCBIfam" id="TIGR01347">
    <property type="entry name" value="sucB"/>
    <property type="match status" value="1"/>
</dbReference>
<evidence type="ECO:0000259" key="15">
    <source>
        <dbReference type="PROSITE" id="PS51826"/>
    </source>
</evidence>
<dbReference type="SUPFAM" id="SSF51230">
    <property type="entry name" value="Single hybrid motif"/>
    <property type="match status" value="2"/>
</dbReference>
<dbReference type="GO" id="GO:0005829">
    <property type="term" value="C:cytosol"/>
    <property type="evidence" value="ECO:0007669"/>
    <property type="project" value="TreeGrafter"/>
</dbReference>
<dbReference type="CDD" id="cd06849">
    <property type="entry name" value="lipoyl_domain"/>
    <property type="match status" value="2"/>
</dbReference>
<dbReference type="FunFam" id="3.30.559.10:FF:000007">
    <property type="entry name" value="Dihydrolipoamide acetyltransferase component of pyruvate dehydrogenase complex"/>
    <property type="match status" value="1"/>
</dbReference>
<dbReference type="InterPro" id="IPR036625">
    <property type="entry name" value="E3-bd_dom_sf"/>
</dbReference>
<gene>
    <name evidence="16" type="primary">odhB</name>
    <name evidence="16" type="ORF">HGH92_06505</name>
</gene>
<comment type="caution">
    <text evidence="16">The sequence shown here is derived from an EMBL/GenBank/DDBJ whole genome shotgun (WGS) entry which is preliminary data.</text>
</comment>